<protein>
    <submittedName>
        <fullName evidence="1">Uncharacterized protein</fullName>
    </submittedName>
</protein>
<proteinExistence type="predicted"/>
<keyword evidence="2" id="KW-1185">Reference proteome</keyword>
<sequence>MPRLLNTNFFSGGSSCYIKTEEKSTKQLQIDIFPLPGCCISDFDLVSHPMSEMCTLTSYNMQQTLMFSHRCLYPTAVQ</sequence>
<dbReference type="PROSITE" id="PS51257">
    <property type="entry name" value="PROKAR_LIPOPROTEIN"/>
    <property type="match status" value="1"/>
</dbReference>
<name>A0A0P1B6P4_PLAHL</name>
<accession>A0A0P1B6P4</accession>
<evidence type="ECO:0000313" key="1">
    <source>
        <dbReference type="EMBL" id="CEG50513.1"/>
    </source>
</evidence>
<dbReference type="GeneID" id="59052915"/>
<dbReference type="RefSeq" id="XP_036263528.1">
    <property type="nucleotide sequence ID" value="XM_036407162.1"/>
</dbReference>
<organism evidence="1 2">
    <name type="scientific">Plasmopara halstedii</name>
    <name type="common">Downy mildew of sunflower</name>
    <dbReference type="NCBI Taxonomy" id="4781"/>
    <lineage>
        <taxon>Eukaryota</taxon>
        <taxon>Sar</taxon>
        <taxon>Stramenopiles</taxon>
        <taxon>Oomycota</taxon>
        <taxon>Peronosporomycetes</taxon>
        <taxon>Peronosporales</taxon>
        <taxon>Peronosporaceae</taxon>
        <taxon>Plasmopara</taxon>
    </lineage>
</organism>
<dbReference type="AlphaFoldDB" id="A0A0P1B6P4"/>
<evidence type="ECO:0000313" key="2">
    <source>
        <dbReference type="Proteomes" id="UP000054928"/>
    </source>
</evidence>
<dbReference type="Proteomes" id="UP000054928">
    <property type="component" value="Unassembled WGS sequence"/>
</dbReference>
<reference evidence="2" key="1">
    <citation type="submission" date="2014-09" db="EMBL/GenBank/DDBJ databases">
        <authorList>
            <person name="Sharma Rahul"/>
            <person name="Thines Marco"/>
        </authorList>
    </citation>
    <scope>NUCLEOTIDE SEQUENCE [LARGE SCALE GENOMIC DNA]</scope>
</reference>
<dbReference type="EMBL" id="CCYD01000116">
    <property type="protein sequence ID" value="CEG50513.1"/>
    <property type="molecule type" value="Genomic_DNA"/>
</dbReference>